<evidence type="ECO:0008006" key="3">
    <source>
        <dbReference type="Google" id="ProtNLM"/>
    </source>
</evidence>
<dbReference type="InterPro" id="IPR011989">
    <property type="entry name" value="ARM-like"/>
</dbReference>
<dbReference type="KEGG" id="knv:Pan216_28040"/>
<dbReference type="Gene3D" id="1.25.10.10">
    <property type="entry name" value="Leucine-rich Repeat Variant"/>
    <property type="match status" value="1"/>
</dbReference>
<proteinExistence type="predicted"/>
<protein>
    <recommendedName>
        <fullName evidence="3">HEAT repeat protein</fullName>
    </recommendedName>
</protein>
<evidence type="ECO:0000313" key="2">
    <source>
        <dbReference type="Proteomes" id="UP000317093"/>
    </source>
</evidence>
<name>A0A518B4M6_9BACT</name>
<reference evidence="1 2" key="1">
    <citation type="submission" date="2019-02" db="EMBL/GenBank/DDBJ databases">
        <title>Deep-cultivation of Planctomycetes and their phenomic and genomic characterization uncovers novel biology.</title>
        <authorList>
            <person name="Wiegand S."/>
            <person name="Jogler M."/>
            <person name="Boedeker C."/>
            <person name="Pinto D."/>
            <person name="Vollmers J."/>
            <person name="Rivas-Marin E."/>
            <person name="Kohn T."/>
            <person name="Peeters S.H."/>
            <person name="Heuer A."/>
            <person name="Rast P."/>
            <person name="Oberbeckmann S."/>
            <person name="Bunk B."/>
            <person name="Jeske O."/>
            <person name="Meyerdierks A."/>
            <person name="Storesund J.E."/>
            <person name="Kallscheuer N."/>
            <person name="Luecker S."/>
            <person name="Lage O.M."/>
            <person name="Pohl T."/>
            <person name="Merkel B.J."/>
            <person name="Hornburger P."/>
            <person name="Mueller R.-W."/>
            <person name="Bruemmer F."/>
            <person name="Labrenz M."/>
            <person name="Spormann A.M."/>
            <person name="Op den Camp H."/>
            <person name="Overmann J."/>
            <person name="Amann R."/>
            <person name="Jetten M.S.M."/>
            <person name="Mascher T."/>
            <person name="Medema M.H."/>
            <person name="Devos D.P."/>
            <person name="Kaster A.-K."/>
            <person name="Ovreas L."/>
            <person name="Rohde M."/>
            <person name="Galperin M.Y."/>
            <person name="Jogler C."/>
        </authorList>
    </citation>
    <scope>NUCLEOTIDE SEQUENCE [LARGE SCALE GENOMIC DNA]</scope>
    <source>
        <strain evidence="1 2">Pan216</strain>
    </source>
</reference>
<evidence type="ECO:0000313" key="1">
    <source>
        <dbReference type="EMBL" id="QDU61939.1"/>
    </source>
</evidence>
<accession>A0A518B4M6</accession>
<keyword evidence="2" id="KW-1185">Reference proteome</keyword>
<dbReference type="EMBL" id="CP036279">
    <property type="protein sequence ID" value="QDU61939.1"/>
    <property type="molecule type" value="Genomic_DNA"/>
</dbReference>
<dbReference type="InterPro" id="IPR016024">
    <property type="entry name" value="ARM-type_fold"/>
</dbReference>
<organism evidence="1 2">
    <name type="scientific">Kolteria novifilia</name>
    <dbReference type="NCBI Taxonomy" id="2527975"/>
    <lineage>
        <taxon>Bacteria</taxon>
        <taxon>Pseudomonadati</taxon>
        <taxon>Planctomycetota</taxon>
        <taxon>Planctomycetia</taxon>
        <taxon>Kolteriales</taxon>
        <taxon>Kolteriaceae</taxon>
        <taxon>Kolteria</taxon>
    </lineage>
</organism>
<dbReference type="SUPFAM" id="SSF48371">
    <property type="entry name" value="ARM repeat"/>
    <property type="match status" value="1"/>
</dbReference>
<sequence>MSRPRILLPILTILLLAPVALRADVVHKRGGGFIRGRVLDDESNEKKLVIKTKIGKQTVSRSQVLRIERTTAAYQAEATKAKNTAEDQFALAMWCLEHDMDDEYEKLLEKVIQLDPNHAEARRRLGYSLYNGVWMTREEYKKSQGMVKYKGRYVLPQERDAAIRDADRQDQRREYFRNIRVWQKWLRQDRPERRQEATDELLAIDDPLAVEPLLSLLGEKGQDPERRLLVEVLKGIEGDESTAALLRAALEDSVSGHRDAAAEALLDRKSPALLAEVTRYLGHSNNLAVNRAGELLGEIGDETIYSALIEALVTRHSYVYAPSFADKARSLSGYSYSVRTMQVGPDGIMRGTYGGTTGGSGGLTIGGGSGKQVIVKDFNNREVLSSLYKLTNVNFGYDKERWRRWLAENQQQKAATLTK</sequence>
<dbReference type="RefSeq" id="WP_145258462.1">
    <property type="nucleotide sequence ID" value="NZ_CP036279.1"/>
</dbReference>
<dbReference type="OrthoDB" id="212249at2"/>
<gene>
    <name evidence="1" type="ORF">Pan216_28040</name>
</gene>
<dbReference type="AlphaFoldDB" id="A0A518B4M6"/>
<dbReference type="Proteomes" id="UP000317093">
    <property type="component" value="Chromosome"/>
</dbReference>